<proteinExistence type="predicted"/>
<gene>
    <name evidence="2" type="ORF">EI97DRAFT_142893</name>
</gene>
<organism evidence="2 3">
    <name type="scientific">Westerdykella ornata</name>
    <dbReference type="NCBI Taxonomy" id="318751"/>
    <lineage>
        <taxon>Eukaryota</taxon>
        <taxon>Fungi</taxon>
        <taxon>Dikarya</taxon>
        <taxon>Ascomycota</taxon>
        <taxon>Pezizomycotina</taxon>
        <taxon>Dothideomycetes</taxon>
        <taxon>Pleosporomycetidae</taxon>
        <taxon>Pleosporales</taxon>
        <taxon>Sporormiaceae</taxon>
        <taxon>Westerdykella</taxon>
    </lineage>
</organism>
<protein>
    <submittedName>
        <fullName evidence="2">Uncharacterized protein</fullName>
    </submittedName>
</protein>
<evidence type="ECO:0000313" key="3">
    <source>
        <dbReference type="Proteomes" id="UP000800097"/>
    </source>
</evidence>
<sequence length="162" mass="17376">MADNLPHTGIPAKPAPLPNNHPELTDSLKFLSSFTGMGVDKKTLLAIDKQMTASLDLQDGTLLGRFQSLVASWQITAIQHLEFFEDEVGVDLARPAKEQLVKMLEVSYDIIKSLAAGEKADKVGEDSRVVGANGVAASEVAILDGCVKFSSDKFSKCTDLQG</sequence>
<feature type="region of interest" description="Disordered" evidence="1">
    <location>
        <begin position="1"/>
        <end position="21"/>
    </location>
</feature>
<accession>A0A6A6JCM3</accession>
<dbReference type="AlphaFoldDB" id="A0A6A6JCM3"/>
<keyword evidence="3" id="KW-1185">Reference proteome</keyword>
<dbReference type="Proteomes" id="UP000800097">
    <property type="component" value="Unassembled WGS sequence"/>
</dbReference>
<evidence type="ECO:0000313" key="2">
    <source>
        <dbReference type="EMBL" id="KAF2273748.1"/>
    </source>
</evidence>
<name>A0A6A6JCM3_WESOR</name>
<reference evidence="2" key="1">
    <citation type="journal article" date="2020" name="Stud. Mycol.">
        <title>101 Dothideomycetes genomes: a test case for predicting lifestyles and emergence of pathogens.</title>
        <authorList>
            <person name="Haridas S."/>
            <person name="Albert R."/>
            <person name="Binder M."/>
            <person name="Bloem J."/>
            <person name="Labutti K."/>
            <person name="Salamov A."/>
            <person name="Andreopoulos B."/>
            <person name="Baker S."/>
            <person name="Barry K."/>
            <person name="Bills G."/>
            <person name="Bluhm B."/>
            <person name="Cannon C."/>
            <person name="Castanera R."/>
            <person name="Culley D."/>
            <person name="Daum C."/>
            <person name="Ezra D."/>
            <person name="Gonzalez J."/>
            <person name="Henrissat B."/>
            <person name="Kuo A."/>
            <person name="Liang C."/>
            <person name="Lipzen A."/>
            <person name="Lutzoni F."/>
            <person name="Magnuson J."/>
            <person name="Mondo S."/>
            <person name="Nolan M."/>
            <person name="Ohm R."/>
            <person name="Pangilinan J."/>
            <person name="Park H.-J."/>
            <person name="Ramirez L."/>
            <person name="Alfaro M."/>
            <person name="Sun H."/>
            <person name="Tritt A."/>
            <person name="Yoshinaga Y."/>
            <person name="Zwiers L.-H."/>
            <person name="Turgeon B."/>
            <person name="Goodwin S."/>
            <person name="Spatafora J."/>
            <person name="Crous P."/>
            <person name="Grigoriev I."/>
        </authorList>
    </citation>
    <scope>NUCLEOTIDE SEQUENCE</scope>
    <source>
        <strain evidence="2">CBS 379.55</strain>
    </source>
</reference>
<evidence type="ECO:0000256" key="1">
    <source>
        <dbReference type="SAM" id="MobiDB-lite"/>
    </source>
</evidence>
<dbReference type="RefSeq" id="XP_033651287.1">
    <property type="nucleotide sequence ID" value="XM_033793212.1"/>
</dbReference>
<dbReference type="GeneID" id="54546387"/>
<dbReference type="EMBL" id="ML986507">
    <property type="protein sequence ID" value="KAF2273748.1"/>
    <property type="molecule type" value="Genomic_DNA"/>
</dbReference>